<reference evidence="12" key="3">
    <citation type="submission" date="2018-10" db="EMBL/GenBank/DDBJ databases">
        <authorList>
            <person name="Hovde B."/>
            <person name="Zhang X."/>
        </authorList>
    </citation>
    <scope>NUCLEOTIDE SEQUENCE [LARGE SCALE GENOMIC DNA]</scope>
    <source>
        <strain evidence="12">UTEX 25</strain>
    </source>
</reference>
<feature type="domain" description="Glucose-6-phosphate dehydrogenase NAD-binding" evidence="9">
    <location>
        <begin position="46"/>
        <end position="229"/>
    </location>
</feature>
<reference evidence="12" key="4">
    <citation type="submission" date="2018-11" db="EMBL/GenBank/DDBJ databases">
        <title>Characterization of plant carbon substrate utilization by Auxenochlorella protothecoides.</title>
        <authorList>
            <person name="Vogler B.W."/>
            <person name="Starkenburg S.R."/>
            <person name="Sudasinghe N."/>
            <person name="Schambach J.Y."/>
            <person name="Rollin J.A."/>
            <person name="Pattathil S."/>
            <person name="Barry A.N."/>
        </authorList>
    </citation>
    <scope>NUCLEOTIDE SEQUENCE [LARGE SCALE GENOMIC DNA]</scope>
    <source>
        <strain evidence="12">UTEX 25</strain>
    </source>
</reference>
<dbReference type="InterPro" id="IPR022675">
    <property type="entry name" value="G6P_DH_C"/>
</dbReference>
<dbReference type="EC" id="1.1.1.49" evidence="8"/>
<evidence type="ECO:0000313" key="14">
    <source>
        <dbReference type="Proteomes" id="UP000279271"/>
    </source>
</evidence>
<dbReference type="GO" id="GO:0004345">
    <property type="term" value="F:glucose-6-phosphate dehydrogenase activity"/>
    <property type="evidence" value="ECO:0007669"/>
    <property type="project" value="UniProtKB-EC"/>
</dbReference>
<dbReference type="InterPro" id="IPR001282">
    <property type="entry name" value="G6P_DH"/>
</dbReference>
<keyword evidence="3 8" id="KW-0313">Glucose metabolism</keyword>
<dbReference type="HAMAP" id="MF_00966">
    <property type="entry name" value="G6PD"/>
    <property type="match status" value="1"/>
</dbReference>
<dbReference type="PROSITE" id="PS00069">
    <property type="entry name" value="G6P_DEHYDROGENASE"/>
    <property type="match status" value="1"/>
</dbReference>
<dbReference type="InterPro" id="IPR022674">
    <property type="entry name" value="G6P_DH_NAD-bd"/>
</dbReference>
<dbReference type="GO" id="GO:0050661">
    <property type="term" value="F:NADP binding"/>
    <property type="evidence" value="ECO:0007669"/>
    <property type="project" value="InterPro"/>
</dbReference>
<reference evidence="11 13" key="1">
    <citation type="journal article" date="2014" name="BMC Genomics">
        <title>Oil accumulation mechanisms of the oleaginous microalga Chlorella protothecoides revealed through its genome, transcriptomes, and proteomes.</title>
        <authorList>
            <person name="Gao C."/>
            <person name="Wang Y."/>
            <person name="Shen Y."/>
            <person name="Yan D."/>
            <person name="He X."/>
            <person name="Dai J."/>
            <person name="Wu Q."/>
        </authorList>
    </citation>
    <scope>NUCLEOTIDE SEQUENCE [LARGE SCALE GENOMIC DNA]</scope>
    <source>
        <strain evidence="11 13">0710</strain>
    </source>
</reference>
<gene>
    <name evidence="12" type="ORF">APUTEX25_003219</name>
    <name evidence="11" type="ORF">F751_3812</name>
</gene>
<dbReference type="EMBL" id="KL662167">
    <property type="protein sequence ID" value="KFM28302.1"/>
    <property type="molecule type" value="Genomic_DNA"/>
</dbReference>
<dbReference type="NCBIfam" id="TIGR00871">
    <property type="entry name" value="zwf"/>
    <property type="match status" value="1"/>
</dbReference>
<dbReference type="PIRSF" id="PIRSF000110">
    <property type="entry name" value="G6PD"/>
    <property type="match status" value="1"/>
</dbReference>
<evidence type="ECO:0000256" key="6">
    <source>
        <dbReference type="ARBA" id="ARBA00023277"/>
    </source>
</evidence>
<dbReference type="PANTHER" id="PTHR23429">
    <property type="entry name" value="GLUCOSE-6-PHOSPHATE 1-DEHYDROGENASE G6PD"/>
    <property type="match status" value="1"/>
</dbReference>
<proteinExistence type="inferred from homology"/>
<dbReference type="Proteomes" id="UP000028924">
    <property type="component" value="Unassembled WGS sequence"/>
</dbReference>
<dbReference type="eggNOG" id="KOG0563">
    <property type="taxonomic scope" value="Eukaryota"/>
</dbReference>
<evidence type="ECO:0000256" key="7">
    <source>
        <dbReference type="ARBA" id="ARBA00048749"/>
    </source>
</evidence>
<evidence type="ECO:0000256" key="4">
    <source>
        <dbReference type="ARBA" id="ARBA00022857"/>
    </source>
</evidence>
<dbReference type="RefSeq" id="XP_011401316.1">
    <property type="nucleotide sequence ID" value="XM_011403014.1"/>
</dbReference>
<dbReference type="GO" id="GO:0009051">
    <property type="term" value="P:pentose-phosphate shunt, oxidative branch"/>
    <property type="evidence" value="ECO:0007669"/>
    <property type="project" value="TreeGrafter"/>
</dbReference>
<reference evidence="14" key="2">
    <citation type="journal article" date="2018" name="Algal Res.">
        <title>Characterization of plant carbon substrate utilization by Auxenochlorella protothecoides.</title>
        <authorList>
            <person name="Vogler B.W."/>
            <person name="Starkenburg S.R."/>
            <person name="Sudasinghe N."/>
            <person name="Schambach J.Y."/>
            <person name="Rollin J.A."/>
            <person name="Pattathil S."/>
            <person name="Barry A.N."/>
        </authorList>
    </citation>
    <scope>NUCLEOTIDE SEQUENCE [LARGE SCALE GENOMIC DNA]</scope>
    <source>
        <strain evidence="14">UTEX 25</strain>
    </source>
</reference>
<comment type="pathway">
    <text evidence="1 8">Carbohydrate degradation; pentose phosphate pathway; D-ribulose 5-phosphate from D-glucose 6-phosphate (oxidative stage): step 1/3.</text>
</comment>
<evidence type="ECO:0000259" key="10">
    <source>
        <dbReference type="Pfam" id="PF02781"/>
    </source>
</evidence>
<dbReference type="SUPFAM" id="SSF55347">
    <property type="entry name" value="Glyceraldehyde-3-phosphate dehydrogenase-like, C-terminal domain"/>
    <property type="match status" value="1"/>
</dbReference>
<keyword evidence="6 8" id="KW-0119">Carbohydrate metabolism</keyword>
<dbReference type="KEGG" id="apro:F751_3812"/>
<dbReference type="Proteomes" id="UP000279271">
    <property type="component" value="Unassembled WGS sequence"/>
</dbReference>
<evidence type="ECO:0000313" key="11">
    <source>
        <dbReference type="EMBL" id="KFM28302.1"/>
    </source>
</evidence>
<dbReference type="Pfam" id="PF00479">
    <property type="entry name" value="G6PD_N"/>
    <property type="match status" value="1"/>
</dbReference>
<dbReference type="UniPathway" id="UPA00115">
    <property type="reaction ID" value="UER00408"/>
</dbReference>
<evidence type="ECO:0000313" key="13">
    <source>
        <dbReference type="Proteomes" id="UP000028924"/>
    </source>
</evidence>
<dbReference type="AlphaFoldDB" id="A0A087SRE8"/>
<evidence type="ECO:0000256" key="5">
    <source>
        <dbReference type="ARBA" id="ARBA00023002"/>
    </source>
</evidence>
<dbReference type="Gene3D" id="3.30.360.10">
    <property type="entry name" value="Dihydrodipicolinate Reductase, domain 2"/>
    <property type="match status" value="1"/>
</dbReference>
<protein>
    <recommendedName>
        <fullName evidence="8">Glucose-6-phosphate 1-dehydrogenase</fullName>
        <ecNumber evidence="8">1.1.1.49</ecNumber>
    </recommendedName>
</protein>
<comment type="catalytic activity">
    <reaction evidence="7 8">
        <text>D-glucose 6-phosphate + NADP(+) = 6-phospho-D-glucono-1,5-lactone + NADPH + H(+)</text>
        <dbReference type="Rhea" id="RHEA:15841"/>
        <dbReference type="ChEBI" id="CHEBI:15378"/>
        <dbReference type="ChEBI" id="CHEBI:57783"/>
        <dbReference type="ChEBI" id="CHEBI:57955"/>
        <dbReference type="ChEBI" id="CHEBI:58349"/>
        <dbReference type="ChEBI" id="CHEBI:61548"/>
        <dbReference type="EC" id="1.1.1.49"/>
    </reaction>
</comment>
<comment type="function">
    <text evidence="8">Catalyzes the rate-limiting step of the oxidative pentose-phosphate pathway, which represents a route for the dissimilation of carbohydrates besides glycolysis.</text>
</comment>
<accession>A0A087SRE8</accession>
<dbReference type="Gene3D" id="3.40.50.720">
    <property type="entry name" value="NAD(P)-binding Rossmann-like Domain"/>
    <property type="match status" value="1"/>
</dbReference>
<dbReference type="InterPro" id="IPR019796">
    <property type="entry name" value="G6P_DH_AS"/>
</dbReference>
<evidence type="ECO:0000313" key="12">
    <source>
        <dbReference type="EMBL" id="RMZ53685.1"/>
    </source>
</evidence>
<dbReference type="InterPro" id="IPR036291">
    <property type="entry name" value="NAD(P)-bd_dom_sf"/>
</dbReference>
<keyword evidence="13" id="KW-1185">Reference proteome</keyword>
<dbReference type="Pfam" id="PF02781">
    <property type="entry name" value="G6PD_C"/>
    <property type="match status" value="1"/>
</dbReference>
<dbReference type="SUPFAM" id="SSF51735">
    <property type="entry name" value="NAD(P)-binding Rossmann-fold domains"/>
    <property type="match status" value="1"/>
</dbReference>
<dbReference type="PRINTS" id="PR00079">
    <property type="entry name" value="G6PDHDRGNASE"/>
</dbReference>
<organism evidence="11 13">
    <name type="scientific">Auxenochlorella protothecoides</name>
    <name type="common">Green microalga</name>
    <name type="synonym">Chlorella protothecoides</name>
    <dbReference type="NCBI Taxonomy" id="3075"/>
    <lineage>
        <taxon>Eukaryota</taxon>
        <taxon>Viridiplantae</taxon>
        <taxon>Chlorophyta</taxon>
        <taxon>core chlorophytes</taxon>
        <taxon>Trebouxiophyceae</taxon>
        <taxon>Chlorellales</taxon>
        <taxon>Chlorellaceae</taxon>
        <taxon>Auxenochlorella</taxon>
    </lineage>
</organism>
<dbReference type="OrthoDB" id="60984at2759"/>
<comment type="similarity">
    <text evidence="2 8">Belongs to the glucose-6-phosphate dehydrogenase family.</text>
</comment>
<dbReference type="PANTHER" id="PTHR23429:SF0">
    <property type="entry name" value="GLUCOSE-6-PHOSPHATE 1-DEHYDROGENASE"/>
    <property type="match status" value="1"/>
</dbReference>
<dbReference type="STRING" id="3075.A0A087SRE8"/>
<dbReference type="EMBL" id="QOKY01000196">
    <property type="protein sequence ID" value="RMZ53685.1"/>
    <property type="molecule type" value="Genomic_DNA"/>
</dbReference>
<dbReference type="GO" id="GO:0006006">
    <property type="term" value="P:glucose metabolic process"/>
    <property type="evidence" value="ECO:0007669"/>
    <property type="project" value="UniProtKB-KW"/>
</dbReference>
<keyword evidence="5 8" id="KW-0560">Oxidoreductase</keyword>
<dbReference type="GeneID" id="23615203"/>
<keyword evidence="4 8" id="KW-0521">NADP</keyword>
<name>A0A087SRE8_AUXPR</name>
<evidence type="ECO:0000256" key="8">
    <source>
        <dbReference type="RuleBase" id="RU362120"/>
    </source>
</evidence>
<sequence>MATATRVKVTEDESMLTSLVRRITSSSERDGWQEPVLPGQLTLTIVVAGASGDLAKKKTYPALCFLYQHGFLCSNVRIVGYARTDLSDQALRDKLRPFLKNTPEDKREAFLATCSYVSGPYDTPHGWQRLAAVLDKRESATPKNPAGRLFYLALPPSVYPQVCRGLKEHCSSIATSSEPGRSWVRVVVEKPFGKDLQSSEDLAEHLGELYPEEQLYRIDHYLGKEMTQNMFVMRFANTFLSPLWSRTHVANVQITFKEDFGTQGRGGYFDEFGIIRDVIQNHLIQLLAFVGMEKPVSLHPDDIRDQKVQVLRCIKPPSLDNVVLGQYTAADGEDGYLDDPTVPQGSRTPTFASIVLYIDNDRWAGVPFIIKAGKALDERKAEIRIQLHETPHFIFAGESSSSRNELVVRLQPDEAIYMKFIVKKPGLDTEPVISELDLDYHSRYPDVIIPDAYPKLILDAIRGDQQHFVRRDELRAAWAIFTPLLHAVDAGEVPIHPYPYSSRGPEEADALRSRVGWVKNSKYDWKAKVDVPA</sequence>
<dbReference type="GO" id="GO:0005829">
    <property type="term" value="C:cytosol"/>
    <property type="evidence" value="ECO:0007669"/>
    <property type="project" value="TreeGrafter"/>
</dbReference>
<evidence type="ECO:0000256" key="3">
    <source>
        <dbReference type="ARBA" id="ARBA00022526"/>
    </source>
</evidence>
<evidence type="ECO:0000259" key="9">
    <source>
        <dbReference type="Pfam" id="PF00479"/>
    </source>
</evidence>
<feature type="domain" description="Glucose-6-phosphate dehydrogenase C-terminal" evidence="10">
    <location>
        <begin position="232"/>
        <end position="516"/>
    </location>
</feature>
<evidence type="ECO:0000256" key="1">
    <source>
        <dbReference type="ARBA" id="ARBA00004937"/>
    </source>
</evidence>
<evidence type="ECO:0000256" key="2">
    <source>
        <dbReference type="ARBA" id="ARBA00009975"/>
    </source>
</evidence>